<dbReference type="Proteomes" id="UP000261680">
    <property type="component" value="Unplaced"/>
</dbReference>
<reference evidence="3" key="1">
    <citation type="submission" date="2025-08" db="UniProtKB">
        <authorList>
            <consortium name="RefSeq"/>
        </authorList>
    </citation>
    <scope>IDENTIFICATION</scope>
    <source>
        <tissue evidence="3">Whole blood</tissue>
    </source>
</reference>
<organism evidence="2 3">
    <name type="scientific">Ursus maritimus</name>
    <name type="common">Polar bear</name>
    <name type="synonym">Thalarctos maritimus</name>
    <dbReference type="NCBI Taxonomy" id="29073"/>
    <lineage>
        <taxon>Eukaryota</taxon>
        <taxon>Metazoa</taxon>
        <taxon>Chordata</taxon>
        <taxon>Craniata</taxon>
        <taxon>Vertebrata</taxon>
        <taxon>Euteleostomi</taxon>
        <taxon>Mammalia</taxon>
        <taxon>Eutheria</taxon>
        <taxon>Laurasiatheria</taxon>
        <taxon>Carnivora</taxon>
        <taxon>Caniformia</taxon>
        <taxon>Ursidae</taxon>
        <taxon>Ursus</taxon>
    </lineage>
</organism>
<accession>A0A8M1GFA4</accession>
<dbReference type="KEGG" id="umr:121104444"/>
<feature type="region of interest" description="Disordered" evidence="1">
    <location>
        <begin position="1"/>
        <end position="31"/>
    </location>
</feature>
<dbReference type="RefSeq" id="XP_040493575.1">
    <property type="nucleotide sequence ID" value="XM_040637641.1"/>
</dbReference>
<evidence type="ECO:0000256" key="1">
    <source>
        <dbReference type="SAM" id="MobiDB-lite"/>
    </source>
</evidence>
<evidence type="ECO:0000313" key="2">
    <source>
        <dbReference type="Proteomes" id="UP000261680"/>
    </source>
</evidence>
<evidence type="ECO:0000313" key="3">
    <source>
        <dbReference type="RefSeq" id="XP_040493575.1"/>
    </source>
</evidence>
<gene>
    <name evidence="3" type="primary">LOC121104444</name>
</gene>
<protein>
    <submittedName>
        <fullName evidence="3">Uncharacterized protein LOC121104444 isoform X1</fullName>
    </submittedName>
</protein>
<dbReference type="GeneID" id="121104444"/>
<dbReference type="AlphaFoldDB" id="A0A8M1GFA4"/>
<proteinExistence type="predicted"/>
<name>A0A8M1GFA4_URSMA</name>
<keyword evidence="2" id="KW-1185">Reference proteome</keyword>
<sequence>MGGGLLQSLHIPDKTSGAQSPSQPPADPVGACAPGGPARVCCGYFRLAEWGSQQAHTRKGQFLPSHLGGTLGDWPPIQDCGSPAPSTAVSAQWAPWTEEALEWPPCCEETLAAHGEAPVEPTKRPPTLRSDDFPVNSPANAPAMGVRHLGSRLFGLWPSVTSCWPVSLQHAACVCGSRSLVAGATKGSRLILCRSSPRPTVSRRSEELPLLLLENGLRNQGLAESHSSVWVYNLFIHSSVYRHLGCSHLGAITSNAVGAPGGLRWLGVCLQLRS</sequence>